<dbReference type="Pfam" id="PF00528">
    <property type="entry name" value="BPD_transp_1"/>
    <property type="match status" value="1"/>
</dbReference>
<dbReference type="AlphaFoldDB" id="A0A378TG02"/>
<keyword evidence="10" id="KW-1185">Reference proteome</keyword>
<protein>
    <submittedName>
        <fullName evidence="9">ABC-type dipeptide/oligopeptide/nickel transport system, permease component</fullName>
    </submittedName>
</protein>
<organism evidence="9 10">
    <name type="scientific">Mycolicibacterium tokaiense</name>
    <dbReference type="NCBI Taxonomy" id="39695"/>
    <lineage>
        <taxon>Bacteria</taxon>
        <taxon>Bacillati</taxon>
        <taxon>Actinomycetota</taxon>
        <taxon>Actinomycetes</taxon>
        <taxon>Mycobacteriales</taxon>
        <taxon>Mycobacteriaceae</taxon>
        <taxon>Mycolicibacterium</taxon>
    </lineage>
</organism>
<dbReference type="InterPro" id="IPR045621">
    <property type="entry name" value="BPD_transp_1_N"/>
</dbReference>
<evidence type="ECO:0000256" key="6">
    <source>
        <dbReference type="ARBA" id="ARBA00023136"/>
    </source>
</evidence>
<name>A0A378TG02_9MYCO</name>
<dbReference type="GO" id="GO:0071916">
    <property type="term" value="F:dipeptide transmembrane transporter activity"/>
    <property type="evidence" value="ECO:0007669"/>
    <property type="project" value="TreeGrafter"/>
</dbReference>
<evidence type="ECO:0000313" key="10">
    <source>
        <dbReference type="Proteomes" id="UP000254978"/>
    </source>
</evidence>
<accession>A0A378TG02</accession>
<reference evidence="9 10" key="1">
    <citation type="submission" date="2018-06" db="EMBL/GenBank/DDBJ databases">
        <authorList>
            <consortium name="Pathogen Informatics"/>
            <person name="Doyle S."/>
        </authorList>
    </citation>
    <scope>NUCLEOTIDE SEQUENCE [LARGE SCALE GENOMIC DNA]</scope>
    <source>
        <strain evidence="9 10">NCTC10821</strain>
    </source>
</reference>
<dbReference type="CDD" id="cd06261">
    <property type="entry name" value="TM_PBP2"/>
    <property type="match status" value="1"/>
</dbReference>
<proteinExistence type="inferred from homology"/>
<keyword evidence="2 7" id="KW-0813">Transport</keyword>
<dbReference type="EMBL" id="UGQT01000001">
    <property type="protein sequence ID" value="STZ59728.1"/>
    <property type="molecule type" value="Genomic_DNA"/>
</dbReference>
<evidence type="ECO:0000256" key="4">
    <source>
        <dbReference type="ARBA" id="ARBA00022692"/>
    </source>
</evidence>
<keyword evidence="5 7" id="KW-1133">Transmembrane helix</keyword>
<dbReference type="GO" id="GO:0005886">
    <property type="term" value="C:plasma membrane"/>
    <property type="evidence" value="ECO:0007669"/>
    <property type="project" value="UniProtKB-SubCell"/>
</dbReference>
<dbReference type="PANTHER" id="PTHR43163">
    <property type="entry name" value="DIPEPTIDE TRANSPORT SYSTEM PERMEASE PROTEIN DPPB-RELATED"/>
    <property type="match status" value="1"/>
</dbReference>
<dbReference type="PROSITE" id="PS50928">
    <property type="entry name" value="ABC_TM1"/>
    <property type="match status" value="1"/>
</dbReference>
<evidence type="ECO:0000256" key="1">
    <source>
        <dbReference type="ARBA" id="ARBA00004651"/>
    </source>
</evidence>
<dbReference type="OrthoDB" id="147639at2"/>
<dbReference type="PANTHER" id="PTHR43163:SF6">
    <property type="entry name" value="DIPEPTIDE TRANSPORT SYSTEM PERMEASE PROTEIN DPPB-RELATED"/>
    <property type="match status" value="1"/>
</dbReference>
<feature type="transmembrane region" description="Helical" evidence="7">
    <location>
        <begin position="97"/>
        <end position="122"/>
    </location>
</feature>
<dbReference type="SUPFAM" id="SSF161098">
    <property type="entry name" value="MetI-like"/>
    <property type="match status" value="1"/>
</dbReference>
<evidence type="ECO:0000256" key="2">
    <source>
        <dbReference type="ARBA" id="ARBA00022448"/>
    </source>
</evidence>
<gene>
    <name evidence="9" type="primary">dppB_2</name>
    <name evidence="9" type="ORF">NCTC10821_03266</name>
</gene>
<evidence type="ECO:0000313" key="9">
    <source>
        <dbReference type="EMBL" id="STZ59728.1"/>
    </source>
</evidence>
<dbReference type="Pfam" id="PF19300">
    <property type="entry name" value="BPD_transp_1_N"/>
    <property type="match status" value="1"/>
</dbReference>
<evidence type="ECO:0000259" key="8">
    <source>
        <dbReference type="PROSITE" id="PS50928"/>
    </source>
</evidence>
<sequence length="312" mass="33010">MLLYAVKRLAYSVPMLFGVSSLAFLLLNSLPADIAQMKAGEDATPETIAAIRESLGLDRPLVERYLDWLGALLQGDLGTSWHNGQTVLSGILASAPVTLSIVVLSLLLSLLVGVPIGVIAAVRGGRLDRVLVSSTVVALAIPNFWLALMLVLAFALTISLLPATGYVPLDADPSLWLQHLWLPVIAVATVAISSIARQTRSAMIENLGRDYVRTLRAAGIPERSVIYKHALKNSGVPILTTLGIQFVNLSGGSIIVEQVFAVPGLGQLTMTALARNDVPVVLGVLVVTAVAVVIINLVVDLLNSAVNPKVRV</sequence>
<feature type="domain" description="ABC transmembrane type-1" evidence="8">
    <location>
        <begin position="95"/>
        <end position="303"/>
    </location>
</feature>
<dbReference type="Proteomes" id="UP000254978">
    <property type="component" value="Unassembled WGS sequence"/>
</dbReference>
<evidence type="ECO:0000256" key="7">
    <source>
        <dbReference type="RuleBase" id="RU363032"/>
    </source>
</evidence>
<feature type="transmembrane region" description="Helical" evidence="7">
    <location>
        <begin position="134"/>
        <end position="156"/>
    </location>
</feature>
<feature type="transmembrane region" description="Helical" evidence="7">
    <location>
        <begin position="280"/>
        <end position="299"/>
    </location>
</feature>
<dbReference type="Gene3D" id="1.10.3720.10">
    <property type="entry name" value="MetI-like"/>
    <property type="match status" value="1"/>
</dbReference>
<keyword evidence="4 7" id="KW-0812">Transmembrane</keyword>
<evidence type="ECO:0000256" key="5">
    <source>
        <dbReference type="ARBA" id="ARBA00022989"/>
    </source>
</evidence>
<dbReference type="RefSeq" id="WP_115279137.1">
    <property type="nucleotide sequence ID" value="NZ_AP022600.1"/>
</dbReference>
<dbReference type="InterPro" id="IPR035906">
    <property type="entry name" value="MetI-like_sf"/>
</dbReference>
<dbReference type="InterPro" id="IPR000515">
    <property type="entry name" value="MetI-like"/>
</dbReference>
<keyword evidence="6 7" id="KW-0472">Membrane</keyword>
<evidence type="ECO:0000256" key="3">
    <source>
        <dbReference type="ARBA" id="ARBA00022475"/>
    </source>
</evidence>
<comment type="subcellular location">
    <subcellularLocation>
        <location evidence="1 7">Cell membrane</location>
        <topology evidence="1 7">Multi-pass membrane protein</topology>
    </subcellularLocation>
</comment>
<keyword evidence="3" id="KW-1003">Cell membrane</keyword>
<feature type="transmembrane region" description="Helical" evidence="7">
    <location>
        <begin position="176"/>
        <end position="196"/>
    </location>
</feature>
<comment type="similarity">
    <text evidence="7">Belongs to the binding-protein-dependent transport system permease family.</text>
</comment>